<feature type="transmembrane region" description="Helical" evidence="1">
    <location>
        <begin position="259"/>
        <end position="278"/>
    </location>
</feature>
<feature type="transmembrane region" description="Helical" evidence="1">
    <location>
        <begin position="122"/>
        <end position="138"/>
    </location>
</feature>
<protein>
    <submittedName>
        <fullName evidence="3">CPBP family intramembrane metalloprotease</fullName>
    </submittedName>
</protein>
<dbReference type="RefSeq" id="WP_212575317.1">
    <property type="nucleotide sequence ID" value="NZ_CP063367.1"/>
</dbReference>
<reference evidence="3" key="1">
    <citation type="journal article" date="2021" name="Front. Microbiol.">
        <title>Presence and Characterization of a Novel cfr-Carrying Tn558 Transposon Derivative in Staphylococcus delphini Isolated From Retail Food.</title>
        <authorList>
            <person name="Zhang F."/>
            <person name="Wu S."/>
            <person name="Huang J."/>
            <person name="Yang R."/>
            <person name="Zhang J."/>
            <person name="Lei T."/>
            <person name="Dai J."/>
            <person name="Ding Y."/>
            <person name="Xue L."/>
            <person name="Wang J."/>
            <person name="Chen M."/>
            <person name="Wu Q."/>
        </authorList>
    </citation>
    <scope>NUCLEOTIDE SEQUENCE</scope>
    <source>
        <strain evidence="3">2794-1</strain>
    </source>
</reference>
<dbReference type="AlphaFoldDB" id="A0AAQ0D8Q5"/>
<evidence type="ECO:0000313" key="3">
    <source>
        <dbReference type="EMBL" id="QUM70216.1"/>
    </source>
</evidence>
<keyword evidence="1" id="KW-0472">Membrane</keyword>
<sequence>MYKKYVNAIQLEGFVKLICIPVLIGLVTFLLPSLISPMIGLLKGNPTFEIGSVASIIGMLVTVILMPIVMTKVSKIKLSTLGITKEKAITQILIGSAVGILALSFVACVIFLLGGIKIESNSLMLTTGLIGGLFFFILQGTWEELIYRSYLMPHFSKKYGDKIAVIATSVIFTLGHALNPNMQILPVMNLFLAGVVFALVYYYSGNLLFVGALHGLWNFSQGYIFGAEVSGNSIPVSLFKSIAIPGKEVISGGDFGFEGGIVTTIVGLILIIVLTTLIKKRNTERGA</sequence>
<feature type="transmembrane region" description="Helical" evidence="1">
    <location>
        <begin position="92"/>
        <end position="116"/>
    </location>
</feature>
<evidence type="ECO:0000256" key="1">
    <source>
        <dbReference type="SAM" id="Phobius"/>
    </source>
</evidence>
<dbReference type="GO" id="GO:0008237">
    <property type="term" value="F:metallopeptidase activity"/>
    <property type="evidence" value="ECO:0007669"/>
    <property type="project" value="UniProtKB-KW"/>
</dbReference>
<keyword evidence="3" id="KW-0378">Hydrolase</keyword>
<keyword evidence="3" id="KW-0482">Metalloprotease</keyword>
<feature type="transmembrane region" description="Helical" evidence="1">
    <location>
        <begin position="159"/>
        <end position="178"/>
    </location>
</feature>
<accession>A0AAQ0D8Q5</accession>
<dbReference type="PANTHER" id="PTHR39430">
    <property type="entry name" value="MEMBRANE-ASSOCIATED PROTEASE-RELATED"/>
    <property type="match status" value="1"/>
</dbReference>
<evidence type="ECO:0000313" key="4">
    <source>
        <dbReference type="Proteomes" id="UP000675994"/>
    </source>
</evidence>
<dbReference type="GO" id="GO:0080120">
    <property type="term" value="P:CAAX-box protein maturation"/>
    <property type="evidence" value="ECO:0007669"/>
    <property type="project" value="UniProtKB-ARBA"/>
</dbReference>
<name>A0AAQ0D8Q5_9STAP</name>
<dbReference type="GO" id="GO:0004175">
    <property type="term" value="F:endopeptidase activity"/>
    <property type="evidence" value="ECO:0007669"/>
    <property type="project" value="UniProtKB-ARBA"/>
</dbReference>
<feature type="transmembrane region" description="Helical" evidence="1">
    <location>
        <begin position="216"/>
        <end position="239"/>
    </location>
</feature>
<dbReference type="Pfam" id="PF02517">
    <property type="entry name" value="Rce1-like"/>
    <property type="match status" value="1"/>
</dbReference>
<dbReference type="PANTHER" id="PTHR39430:SF1">
    <property type="entry name" value="PROTEASE"/>
    <property type="match status" value="1"/>
</dbReference>
<keyword evidence="1" id="KW-0812">Transmembrane</keyword>
<organism evidence="3 4">
    <name type="scientific">Staphylococcus delphini</name>
    <dbReference type="NCBI Taxonomy" id="53344"/>
    <lineage>
        <taxon>Bacteria</taxon>
        <taxon>Bacillati</taxon>
        <taxon>Bacillota</taxon>
        <taxon>Bacilli</taxon>
        <taxon>Bacillales</taxon>
        <taxon>Staphylococcaceae</taxon>
        <taxon>Staphylococcus</taxon>
        <taxon>Staphylococcus intermedius group</taxon>
    </lineage>
</organism>
<gene>
    <name evidence="3" type="ORF">IPU22_04520</name>
</gene>
<feature type="transmembrane region" description="Helical" evidence="1">
    <location>
        <begin position="14"/>
        <end position="35"/>
    </location>
</feature>
<keyword evidence="3" id="KW-0645">Protease</keyword>
<proteinExistence type="predicted"/>
<evidence type="ECO:0000259" key="2">
    <source>
        <dbReference type="Pfam" id="PF02517"/>
    </source>
</evidence>
<dbReference type="EMBL" id="CP063367">
    <property type="protein sequence ID" value="QUM70216.1"/>
    <property type="molecule type" value="Genomic_DNA"/>
</dbReference>
<feature type="transmembrane region" description="Helical" evidence="1">
    <location>
        <begin position="50"/>
        <end position="71"/>
    </location>
</feature>
<feature type="domain" description="CAAX prenyl protease 2/Lysostaphin resistance protein A-like" evidence="2">
    <location>
        <begin position="129"/>
        <end position="219"/>
    </location>
</feature>
<dbReference type="InterPro" id="IPR003675">
    <property type="entry name" value="Rce1/LyrA-like_dom"/>
</dbReference>
<dbReference type="Proteomes" id="UP000675994">
    <property type="component" value="Chromosome"/>
</dbReference>
<keyword evidence="1" id="KW-1133">Transmembrane helix</keyword>